<keyword evidence="2" id="KW-0378">Hydrolase</keyword>
<gene>
    <name evidence="4" type="ORF">GCM10011496_38590</name>
</gene>
<dbReference type="InterPro" id="IPR029058">
    <property type="entry name" value="AB_hydrolase_fold"/>
</dbReference>
<name>A0A916SRW6_9BURK</name>
<comment type="caution">
    <text evidence="4">The sequence shown here is derived from an EMBL/GenBank/DDBJ whole genome shotgun (WGS) entry which is preliminary data.</text>
</comment>
<evidence type="ECO:0000313" key="4">
    <source>
        <dbReference type="EMBL" id="GGB13892.1"/>
    </source>
</evidence>
<dbReference type="Proteomes" id="UP000620596">
    <property type="component" value="Unassembled WGS sequence"/>
</dbReference>
<accession>A0A916SRW6</accession>
<dbReference type="InterPro" id="IPR050565">
    <property type="entry name" value="LYPA1-2/EST-like"/>
</dbReference>
<dbReference type="SUPFAM" id="SSF53474">
    <property type="entry name" value="alpha/beta-Hydrolases"/>
    <property type="match status" value="1"/>
</dbReference>
<dbReference type="PANTHER" id="PTHR10655">
    <property type="entry name" value="LYSOPHOSPHOLIPASE-RELATED"/>
    <property type="match status" value="1"/>
</dbReference>
<dbReference type="GO" id="GO:0016787">
    <property type="term" value="F:hydrolase activity"/>
    <property type="evidence" value="ECO:0007669"/>
    <property type="project" value="UniProtKB-KW"/>
</dbReference>
<dbReference type="EMBL" id="BMIG01000022">
    <property type="protein sequence ID" value="GGB13892.1"/>
    <property type="molecule type" value="Genomic_DNA"/>
</dbReference>
<reference evidence="4" key="1">
    <citation type="journal article" date="2014" name="Int. J. Syst. Evol. Microbiol.">
        <title>Complete genome sequence of Corynebacterium casei LMG S-19264T (=DSM 44701T), isolated from a smear-ripened cheese.</title>
        <authorList>
            <consortium name="US DOE Joint Genome Institute (JGI-PGF)"/>
            <person name="Walter F."/>
            <person name="Albersmeier A."/>
            <person name="Kalinowski J."/>
            <person name="Ruckert C."/>
        </authorList>
    </citation>
    <scope>NUCLEOTIDE SEQUENCE</scope>
    <source>
        <strain evidence="4">CGMCC 1.15322</strain>
    </source>
</reference>
<evidence type="ECO:0000256" key="2">
    <source>
        <dbReference type="ARBA" id="ARBA00022801"/>
    </source>
</evidence>
<feature type="domain" description="Phospholipase/carboxylesterase/thioesterase" evidence="3">
    <location>
        <begin position="13"/>
        <end position="211"/>
    </location>
</feature>
<evidence type="ECO:0000313" key="5">
    <source>
        <dbReference type="Proteomes" id="UP000620596"/>
    </source>
</evidence>
<dbReference type="NCBIfam" id="NF008525">
    <property type="entry name" value="PRK11460.1"/>
    <property type="match status" value="1"/>
</dbReference>
<dbReference type="Pfam" id="PF02230">
    <property type="entry name" value="Abhydrolase_2"/>
    <property type="match status" value="1"/>
</dbReference>
<dbReference type="InterPro" id="IPR003140">
    <property type="entry name" value="PLipase/COase/thioEstase"/>
</dbReference>
<evidence type="ECO:0000259" key="3">
    <source>
        <dbReference type="Pfam" id="PF02230"/>
    </source>
</evidence>
<dbReference type="Gene3D" id="3.40.50.1820">
    <property type="entry name" value="alpha/beta hydrolase"/>
    <property type="match status" value="1"/>
</dbReference>
<sequence>MTAFSFETLELLPATPPRQLFVLLHDAGASSMDMLDFANLLGESFPEAVIVMPEGVESIHLGKTERHWFPAIELTDGNRSERVAKVVAALAVFLREQQARFGMLQSDTAVAGFGQGATLALALSDTHDGLAGRVLAFSGSYAALPDKAPALTTLHLLHGQRDEQVPAQLTQQAYARLMELGADATCDIASSIGHELHPALMDQAVQRLQTCVPLRFWRAA</sequence>
<evidence type="ECO:0000256" key="1">
    <source>
        <dbReference type="ARBA" id="ARBA00006499"/>
    </source>
</evidence>
<keyword evidence="5" id="KW-1185">Reference proteome</keyword>
<proteinExistence type="inferred from homology"/>
<dbReference type="RefSeq" id="WP_188710225.1">
    <property type="nucleotide sequence ID" value="NZ_BMIG01000022.1"/>
</dbReference>
<protein>
    <submittedName>
        <fullName evidence="4">Esterase</fullName>
    </submittedName>
</protein>
<reference evidence="4" key="2">
    <citation type="submission" date="2020-09" db="EMBL/GenBank/DDBJ databases">
        <authorList>
            <person name="Sun Q."/>
            <person name="Zhou Y."/>
        </authorList>
    </citation>
    <scope>NUCLEOTIDE SEQUENCE</scope>
    <source>
        <strain evidence="4">CGMCC 1.15322</strain>
    </source>
</reference>
<dbReference type="PANTHER" id="PTHR10655:SF17">
    <property type="entry name" value="LYSOPHOSPHOLIPASE-LIKE PROTEIN 1"/>
    <property type="match status" value="1"/>
</dbReference>
<organism evidence="4 5">
    <name type="scientific">Polaromonas eurypsychrophila</name>
    <dbReference type="NCBI Taxonomy" id="1614635"/>
    <lineage>
        <taxon>Bacteria</taxon>
        <taxon>Pseudomonadati</taxon>
        <taxon>Pseudomonadota</taxon>
        <taxon>Betaproteobacteria</taxon>
        <taxon>Burkholderiales</taxon>
        <taxon>Comamonadaceae</taxon>
        <taxon>Polaromonas</taxon>
    </lineage>
</organism>
<comment type="similarity">
    <text evidence="1">Belongs to the AB hydrolase superfamily. AB hydrolase 2 family.</text>
</comment>
<dbReference type="AlphaFoldDB" id="A0A916SRW6"/>